<reference evidence="7" key="2">
    <citation type="submission" date="2024-06" db="UniProtKB">
        <authorList>
            <consortium name="EnsemblMetazoa"/>
        </authorList>
    </citation>
    <scope>IDENTIFICATION</scope>
</reference>
<dbReference type="InterPro" id="IPR001190">
    <property type="entry name" value="SRCR"/>
</dbReference>
<evidence type="ECO:0000313" key="7">
    <source>
        <dbReference type="EnsemblMetazoa" id="XP_019854402.1"/>
    </source>
</evidence>
<dbReference type="GO" id="GO:0016020">
    <property type="term" value="C:membrane"/>
    <property type="evidence" value="ECO:0007669"/>
    <property type="project" value="InterPro"/>
</dbReference>
<dbReference type="Gene3D" id="3.10.250.10">
    <property type="entry name" value="SRCR-like domain"/>
    <property type="match status" value="1"/>
</dbReference>
<feature type="chain" id="PRO_5042931946" description="SRCR domain-containing protein" evidence="5">
    <location>
        <begin position="27"/>
        <end position="253"/>
    </location>
</feature>
<reference evidence="8" key="1">
    <citation type="journal article" date="2010" name="Nature">
        <title>The Amphimedon queenslandica genome and the evolution of animal complexity.</title>
        <authorList>
            <person name="Srivastava M."/>
            <person name="Simakov O."/>
            <person name="Chapman J."/>
            <person name="Fahey B."/>
            <person name="Gauthier M.E."/>
            <person name="Mitros T."/>
            <person name="Richards G.S."/>
            <person name="Conaco C."/>
            <person name="Dacre M."/>
            <person name="Hellsten U."/>
            <person name="Larroux C."/>
            <person name="Putnam N.H."/>
            <person name="Stanke M."/>
            <person name="Adamska M."/>
            <person name="Darling A."/>
            <person name="Degnan S.M."/>
            <person name="Oakley T.H."/>
            <person name="Plachetzki D.C."/>
            <person name="Zhai Y."/>
            <person name="Adamski M."/>
            <person name="Calcino A."/>
            <person name="Cummins S.F."/>
            <person name="Goodstein D.M."/>
            <person name="Harris C."/>
            <person name="Jackson D.J."/>
            <person name="Leys S.P."/>
            <person name="Shu S."/>
            <person name="Woodcroft B.J."/>
            <person name="Vervoort M."/>
            <person name="Kosik K.S."/>
            <person name="Manning G."/>
            <person name="Degnan B.M."/>
            <person name="Rokhsar D.S."/>
        </authorList>
    </citation>
    <scope>NUCLEOTIDE SEQUENCE [LARGE SCALE GENOMIC DNA]</scope>
</reference>
<dbReference type="EnsemblMetazoa" id="XM_019998843.1">
    <property type="protein sequence ID" value="XP_019854402.1"/>
    <property type="gene ID" value="LOC109583468"/>
</dbReference>
<evidence type="ECO:0000256" key="2">
    <source>
        <dbReference type="PROSITE-ProRule" id="PRU00196"/>
    </source>
</evidence>
<evidence type="ECO:0000259" key="6">
    <source>
        <dbReference type="PROSITE" id="PS50287"/>
    </source>
</evidence>
<sequence length="253" mass="26629">MNKTSQVIRLGIILILSSFAIYSADAQSCNVPGVSLYSNVTAVSNGQELVSGVAVWCWNGEFVSLCDEDDSFGNDDANLVCTSKGFNSGIVLLSPNMSLYATLPQPSMYYSNLTCPPNAVNTGSCTVTPSADQFCINGTRNIYIQCSRPAPTSTVITSSAATSTTSSFIMTTSTSTVGSTSSSTRSTNTPSSTPDGSQSLDVRFIASVATGGAVLLLIIIVIVVFIIIAVCIYKRGPKKPKEPRPVEMSGFHN</sequence>
<proteinExistence type="predicted"/>
<keyword evidence="1 2" id="KW-1015">Disulfide bond</keyword>
<keyword evidence="4" id="KW-0472">Membrane</keyword>
<keyword evidence="5" id="KW-0732">Signal</keyword>
<evidence type="ECO:0000256" key="4">
    <source>
        <dbReference type="SAM" id="Phobius"/>
    </source>
</evidence>
<feature type="compositionally biased region" description="Low complexity" evidence="3">
    <location>
        <begin position="173"/>
        <end position="193"/>
    </location>
</feature>
<dbReference type="GeneID" id="109583468"/>
<dbReference type="RefSeq" id="XP_019854402.1">
    <property type="nucleotide sequence ID" value="XM_019998843.1"/>
</dbReference>
<keyword evidence="4" id="KW-0812">Transmembrane</keyword>
<feature type="region of interest" description="Disordered" evidence="3">
    <location>
        <begin position="173"/>
        <end position="196"/>
    </location>
</feature>
<dbReference type="InterPro" id="IPR036772">
    <property type="entry name" value="SRCR-like_dom_sf"/>
</dbReference>
<keyword evidence="4" id="KW-1133">Transmembrane helix</keyword>
<keyword evidence="8" id="KW-1185">Reference proteome</keyword>
<protein>
    <recommendedName>
        <fullName evidence="6">SRCR domain-containing protein</fullName>
    </recommendedName>
</protein>
<dbReference type="AlphaFoldDB" id="A0AAN0JCA5"/>
<evidence type="ECO:0000256" key="5">
    <source>
        <dbReference type="SAM" id="SignalP"/>
    </source>
</evidence>
<feature type="disulfide bond" evidence="2">
    <location>
        <begin position="115"/>
        <end position="125"/>
    </location>
</feature>
<dbReference type="KEGG" id="aqu:109583468"/>
<dbReference type="Proteomes" id="UP000007879">
    <property type="component" value="Unassembled WGS sequence"/>
</dbReference>
<dbReference type="SUPFAM" id="SSF56487">
    <property type="entry name" value="SRCR-like"/>
    <property type="match status" value="1"/>
</dbReference>
<organism evidence="7 8">
    <name type="scientific">Amphimedon queenslandica</name>
    <name type="common">Sponge</name>
    <dbReference type="NCBI Taxonomy" id="400682"/>
    <lineage>
        <taxon>Eukaryota</taxon>
        <taxon>Metazoa</taxon>
        <taxon>Porifera</taxon>
        <taxon>Demospongiae</taxon>
        <taxon>Heteroscleromorpha</taxon>
        <taxon>Haplosclerida</taxon>
        <taxon>Niphatidae</taxon>
        <taxon>Amphimedon</taxon>
    </lineage>
</organism>
<name>A0AAN0JCA5_AMPQE</name>
<accession>A0AAN0JCA5</accession>
<feature type="transmembrane region" description="Helical" evidence="4">
    <location>
        <begin position="204"/>
        <end position="233"/>
    </location>
</feature>
<comment type="caution">
    <text evidence="2">Lacks conserved residue(s) required for the propagation of feature annotation.</text>
</comment>
<feature type="domain" description="SRCR" evidence="6">
    <location>
        <begin position="41"/>
        <end position="147"/>
    </location>
</feature>
<feature type="signal peptide" evidence="5">
    <location>
        <begin position="1"/>
        <end position="26"/>
    </location>
</feature>
<evidence type="ECO:0000256" key="1">
    <source>
        <dbReference type="ARBA" id="ARBA00023157"/>
    </source>
</evidence>
<evidence type="ECO:0000256" key="3">
    <source>
        <dbReference type="SAM" id="MobiDB-lite"/>
    </source>
</evidence>
<dbReference type="PROSITE" id="PS50287">
    <property type="entry name" value="SRCR_2"/>
    <property type="match status" value="1"/>
</dbReference>
<evidence type="ECO:0000313" key="8">
    <source>
        <dbReference type="Proteomes" id="UP000007879"/>
    </source>
</evidence>